<evidence type="ECO:0000259" key="6">
    <source>
        <dbReference type="PROSITE" id="PS51864"/>
    </source>
</evidence>
<reference evidence="8" key="2">
    <citation type="submission" date="2019-02" db="EMBL/GenBank/DDBJ databases">
        <title>Opniocepnalus argus Var Kimnra genome.</title>
        <authorList>
            <person name="Zhou C."/>
            <person name="Xiao S."/>
        </authorList>
    </citation>
    <scope>NUCLEOTIDE SEQUENCE [LARGE SCALE GENOMIC DNA]</scope>
</reference>
<dbReference type="SUPFAM" id="SSF49899">
    <property type="entry name" value="Concanavalin A-like lectins/glucanases"/>
    <property type="match status" value="2"/>
</dbReference>
<reference evidence="7 8" key="1">
    <citation type="submission" date="2019-02" db="EMBL/GenBank/DDBJ databases">
        <title>Opniocepnalus argus genome.</title>
        <authorList>
            <person name="Zhou C."/>
            <person name="Xiao S."/>
        </authorList>
    </citation>
    <scope>NUCLEOTIDE SEQUENCE [LARGE SCALE GENOMIC DNA]</scope>
    <source>
        <strain evidence="7">OARG1902GOOAL</strain>
        <tissue evidence="7">Muscle</tissue>
    </source>
</reference>
<evidence type="ECO:0000259" key="5">
    <source>
        <dbReference type="PROSITE" id="PS50144"/>
    </source>
</evidence>
<evidence type="ECO:0000256" key="1">
    <source>
        <dbReference type="PROSITE-ProRule" id="PRU01211"/>
    </source>
</evidence>
<dbReference type="PANTHER" id="PTHR10127:SF824">
    <property type="entry name" value="MEPRIN A SUBUNIT ALPHA"/>
    <property type="match status" value="1"/>
</dbReference>
<dbReference type="EMBL" id="CM015729">
    <property type="protein sequence ID" value="KAF3702571.1"/>
    <property type="molecule type" value="Genomic_DNA"/>
</dbReference>
<dbReference type="SMART" id="SM00137">
    <property type="entry name" value="MAM"/>
    <property type="match status" value="2"/>
</dbReference>
<dbReference type="Gene3D" id="2.60.120.200">
    <property type="match status" value="2"/>
</dbReference>
<dbReference type="CDD" id="cd06263">
    <property type="entry name" value="MAM"/>
    <property type="match status" value="2"/>
</dbReference>
<feature type="domain" description="MAM" evidence="4">
    <location>
        <begin position="125"/>
        <end position="290"/>
    </location>
</feature>
<keyword evidence="8" id="KW-1185">Reference proteome</keyword>
<gene>
    <name evidence="7" type="ORF">EXN66_Car018259</name>
</gene>
<keyword evidence="3" id="KW-0732">Signal</keyword>
<dbReference type="SMART" id="SM00061">
    <property type="entry name" value="MATH"/>
    <property type="match status" value="2"/>
</dbReference>
<dbReference type="GO" id="GO:0016020">
    <property type="term" value="C:membrane"/>
    <property type="evidence" value="ECO:0007669"/>
    <property type="project" value="InterPro"/>
</dbReference>
<dbReference type="PRINTS" id="PR00480">
    <property type="entry name" value="ASTACIN"/>
</dbReference>
<evidence type="ECO:0000313" key="7">
    <source>
        <dbReference type="EMBL" id="KAF3702571.1"/>
    </source>
</evidence>
<dbReference type="InterPro" id="IPR002083">
    <property type="entry name" value="MATH/TRAF_dom"/>
</dbReference>
<feature type="compositionally biased region" description="Basic and acidic residues" evidence="2">
    <location>
        <begin position="824"/>
        <end position="849"/>
    </location>
</feature>
<feature type="domain" description="MAM" evidence="4">
    <location>
        <begin position="515"/>
        <end position="648"/>
    </location>
</feature>
<dbReference type="Gene3D" id="2.60.210.10">
    <property type="entry name" value="Apoptosis, Tumor Necrosis Factor Receptor Associated Protein 2, Chain A"/>
    <property type="match status" value="2"/>
</dbReference>
<dbReference type="GO" id="GO:0006508">
    <property type="term" value="P:proteolysis"/>
    <property type="evidence" value="ECO:0007669"/>
    <property type="project" value="InterPro"/>
</dbReference>
<dbReference type="PROSITE" id="PS00740">
    <property type="entry name" value="MAM_1"/>
    <property type="match status" value="2"/>
</dbReference>
<dbReference type="PANTHER" id="PTHR10127">
    <property type="entry name" value="DISCOIDIN, CUB, EGF, LAMININ , AND ZINC METALLOPROTEASE DOMAIN CONTAINING"/>
    <property type="match status" value="1"/>
</dbReference>
<evidence type="ECO:0000256" key="3">
    <source>
        <dbReference type="SAM" id="SignalP"/>
    </source>
</evidence>
<proteinExistence type="predicted"/>
<dbReference type="SUPFAM" id="SSF55486">
    <property type="entry name" value="Metalloproteases ('zincins'), catalytic domain"/>
    <property type="match status" value="1"/>
</dbReference>
<dbReference type="Proteomes" id="UP000503349">
    <property type="component" value="Chromosome 18"/>
</dbReference>
<organism evidence="7 8">
    <name type="scientific">Channa argus</name>
    <name type="common">Northern snakehead</name>
    <name type="synonym">Ophicephalus argus</name>
    <dbReference type="NCBI Taxonomy" id="215402"/>
    <lineage>
        <taxon>Eukaryota</taxon>
        <taxon>Metazoa</taxon>
        <taxon>Chordata</taxon>
        <taxon>Craniata</taxon>
        <taxon>Vertebrata</taxon>
        <taxon>Euteleostomi</taxon>
        <taxon>Actinopterygii</taxon>
        <taxon>Neopterygii</taxon>
        <taxon>Teleostei</taxon>
        <taxon>Neoteleostei</taxon>
        <taxon>Acanthomorphata</taxon>
        <taxon>Anabantaria</taxon>
        <taxon>Anabantiformes</taxon>
        <taxon>Channoidei</taxon>
        <taxon>Channidae</taxon>
        <taxon>Channa</taxon>
    </lineage>
</organism>
<evidence type="ECO:0000256" key="2">
    <source>
        <dbReference type="SAM" id="MobiDB-lite"/>
    </source>
</evidence>
<dbReference type="SUPFAM" id="SSF49599">
    <property type="entry name" value="TRAF domain-like"/>
    <property type="match status" value="2"/>
</dbReference>
<dbReference type="FunFam" id="2.60.210.10:FF:000009">
    <property type="entry name" value="Meprin A subunit"/>
    <property type="match status" value="2"/>
</dbReference>
<feature type="signal peptide" evidence="3">
    <location>
        <begin position="1"/>
        <end position="16"/>
    </location>
</feature>
<dbReference type="PRINTS" id="PR00020">
    <property type="entry name" value="MAMDOMAIN"/>
</dbReference>
<evidence type="ECO:0000259" key="4">
    <source>
        <dbReference type="PROSITE" id="PS50060"/>
    </source>
</evidence>
<accession>A0A6G1QIR7</accession>
<dbReference type="Pfam" id="PF00629">
    <property type="entry name" value="MAM"/>
    <property type="match status" value="2"/>
</dbReference>
<dbReference type="AlphaFoldDB" id="A0A6G1QIR7"/>
<dbReference type="Pfam" id="PF22486">
    <property type="entry name" value="MATH_2"/>
    <property type="match status" value="2"/>
</dbReference>
<dbReference type="Pfam" id="PF01400">
    <property type="entry name" value="Astacin"/>
    <property type="match status" value="1"/>
</dbReference>
<dbReference type="InterPro" id="IPR001506">
    <property type="entry name" value="Peptidase_M12A"/>
</dbReference>
<feature type="domain" description="MATH" evidence="5">
    <location>
        <begin position="288"/>
        <end position="450"/>
    </location>
</feature>
<protein>
    <submittedName>
        <fullName evidence="7">Meprin A subunit alpha</fullName>
    </submittedName>
</protein>
<sequence length="863" mass="97676">MERLLLLFGLVALVTSYVIPLSPEVHEVYENGEDENPLLNLVSDANLLEGDILVPNGKNALIDKRYRWKFPIPYILGDDLGDNVPTGILVQMYESLQSATWAKHRNDSANPPPSSTPAGPLTLLDQCTFEYASICGMIQSSSDQDDWVHTKSTPGGEDHTLLGKCSDAGYFMHFSTMIGKPQESALLESRTLYPKRKLQCLQFFYKMTGSPTDRLVIWVRTDDGTGTVRQMQKVHTFYADSDHTWKIAHVPMEVGVKFRYAFQAVRGDPSASAGGIYIDDISLTETRCPNAVWRIQNFSKIMETADTNTVIDSPRFYSPEGYAYGVRIIPLTTYTDYTGNYAGLYFHLASGDNDVVLQWPAANRQATLVVMDQDPDIKLRMSSARSLTTDMRKTSNGKFFWDNPSKVGKYDPSCDCYRGESWGWSNFIKHFDLRRRNYLKNDDLIIFIDFDGMQHNFNKYEDDFVTDLNTPYDYESVMHYRPLSFNKNESIPTITTTIPYFNEVIGQRLDFSAVDITRLNRMYDCDSGYFMKFDTSSVVVGSSALLESRILYPKRDEQCLSFFYKMSGAAGDKLVIWIRTDGGTGTVRSVRKIHTITGDGDAAWKMAYVTLKVTKKFRYFFQGIRGSPTSSGAIFIDDITLTETVCPSAVWQIHNFSSLLATTPVGSSIKSKCFYNSEGYSFGVSVYPRGRENAYSDYVGMTLHLCSGENDAVVQWPARNRQATIVVMDQDPDVKLRMSSTRSFTTDGDARWNKPTATSGAAWDEKCQCYRSQDFGWSTFISHQQLHRRSFLKNNDLIITADFNDLTHLINTEVPFRPTTSRNDITDEKPISEVETRPEVPKHREARSADPCHPNPCLNGVFV</sequence>
<dbReference type="GO" id="GO:0004222">
    <property type="term" value="F:metalloendopeptidase activity"/>
    <property type="evidence" value="ECO:0007669"/>
    <property type="project" value="InterPro"/>
</dbReference>
<dbReference type="PROSITE" id="PS50144">
    <property type="entry name" value="MATH"/>
    <property type="match status" value="2"/>
</dbReference>
<feature type="region of interest" description="Disordered" evidence="2">
    <location>
        <begin position="817"/>
        <end position="849"/>
    </location>
</feature>
<dbReference type="PROSITE" id="PS50060">
    <property type="entry name" value="MAM_2"/>
    <property type="match status" value="2"/>
</dbReference>
<comment type="caution">
    <text evidence="1">Lacks conserved residue(s) required for the propagation of feature annotation.</text>
</comment>
<feature type="domain" description="MATH" evidence="5">
    <location>
        <begin position="646"/>
        <end position="803"/>
    </location>
</feature>
<feature type="domain" description="Peptidase M12A" evidence="6">
    <location>
        <begin position="451"/>
        <end position="526"/>
    </location>
</feature>
<feature type="chain" id="PRO_5026018468" evidence="3">
    <location>
        <begin position="17"/>
        <end position="863"/>
    </location>
</feature>
<name>A0A6G1QIR7_CHAAH</name>
<dbReference type="InterPro" id="IPR008974">
    <property type="entry name" value="TRAF-like"/>
</dbReference>
<dbReference type="InterPro" id="IPR013320">
    <property type="entry name" value="ConA-like_dom_sf"/>
</dbReference>
<dbReference type="FunFam" id="2.60.120.200:FF:000037">
    <property type="entry name" value="Meprin A subunit"/>
    <property type="match status" value="1"/>
</dbReference>
<evidence type="ECO:0000313" key="8">
    <source>
        <dbReference type="Proteomes" id="UP000503349"/>
    </source>
</evidence>
<dbReference type="InterPro" id="IPR000998">
    <property type="entry name" value="MAM_dom"/>
</dbReference>
<dbReference type="PROSITE" id="PS51864">
    <property type="entry name" value="ASTACIN"/>
    <property type="match status" value="1"/>
</dbReference>